<sequence length="388" mass="41828">MDAETSTHTTFVCDHHSKYARTTDVKPIAEKTDVSDQISKTGSTTVAAQSTKSLKSASNPATDSIVQGCETLIEIDKSGKGLGLSLVGGSDTILGSIVVHEIYPDGAAAMDGRLAAGDQILEVNGRSIRDAAHEVAINLLRQTPSKVRLLVHRDPKMKINLLDPTNIYDIFEVELNKKPGKGLGLSIVGRKHEPGIFIAEVMKGGIAESSGRLFQGDQLLAVNGKDLTASYQEEAATLLKTATGIVKLKIGRIKVTSSRPKSAAAALSAANRKTQIADTDDNNYDIIEVQLTKNSNQPWGMGVGKRPKGILITSVQPNSLVDGKLHVHILSCRSAIFVLFFFTEYQSFQLGDRILAVNYQPVLDQASAVNFIREAGCQVLLRVARQRI</sequence>
<dbReference type="SMART" id="SM00228">
    <property type="entry name" value="PDZ"/>
    <property type="match status" value="3"/>
</dbReference>
<dbReference type="CDD" id="cd00136">
    <property type="entry name" value="PDZ_canonical"/>
    <property type="match status" value="1"/>
</dbReference>
<dbReference type="CDD" id="cd06673">
    <property type="entry name" value="PDZ10_MUPP1-PDZ8_PATJ-like"/>
    <property type="match status" value="1"/>
</dbReference>
<feature type="domain" description="PDZ" evidence="1">
    <location>
        <begin position="172"/>
        <end position="254"/>
    </location>
</feature>
<dbReference type="InterPro" id="IPR051342">
    <property type="entry name" value="PDZ_scaffold"/>
</dbReference>
<name>A0A1Y3F2H9_9BILA</name>
<evidence type="ECO:0000313" key="3">
    <source>
        <dbReference type="Proteomes" id="UP000243006"/>
    </source>
</evidence>
<dbReference type="InterPro" id="IPR036034">
    <property type="entry name" value="PDZ_sf"/>
</dbReference>
<evidence type="ECO:0000259" key="1">
    <source>
        <dbReference type="PROSITE" id="PS50106"/>
    </source>
</evidence>
<feature type="domain" description="PDZ" evidence="1">
    <location>
        <begin position="72"/>
        <end position="155"/>
    </location>
</feature>
<reference evidence="2 3" key="1">
    <citation type="submission" date="2015-04" db="EMBL/GenBank/DDBJ databases">
        <title>Draft genome of the roundworm Trichinella nativa.</title>
        <authorList>
            <person name="Mitreva M."/>
        </authorList>
    </citation>
    <scope>NUCLEOTIDE SEQUENCE [LARGE SCALE GENOMIC DNA]</scope>
    <source>
        <strain evidence="2 3">ISS45</strain>
    </source>
</reference>
<dbReference type="FunFam" id="2.30.42.10:FF:000038">
    <property type="entry name" value="Multiple PDZ domain protein isoform X1"/>
    <property type="match status" value="1"/>
</dbReference>
<dbReference type="EMBL" id="LVZM01000826">
    <property type="protein sequence ID" value="OUC49518.1"/>
    <property type="molecule type" value="Genomic_DNA"/>
</dbReference>
<feature type="domain" description="PDZ" evidence="1">
    <location>
        <begin position="288"/>
        <end position="387"/>
    </location>
</feature>
<dbReference type="PANTHER" id="PTHR19964:SF84">
    <property type="entry name" value="LIGAND OF NUMB PROTEIN X 2-LIKE ISOFORM X1"/>
    <property type="match status" value="1"/>
</dbReference>
<organism evidence="2 3">
    <name type="scientific">Trichinella nativa</name>
    <dbReference type="NCBI Taxonomy" id="6335"/>
    <lineage>
        <taxon>Eukaryota</taxon>
        <taxon>Metazoa</taxon>
        <taxon>Ecdysozoa</taxon>
        <taxon>Nematoda</taxon>
        <taxon>Enoplea</taxon>
        <taxon>Dorylaimia</taxon>
        <taxon>Trichinellida</taxon>
        <taxon>Trichinellidae</taxon>
        <taxon>Trichinella</taxon>
    </lineage>
</organism>
<dbReference type="Proteomes" id="UP000243006">
    <property type="component" value="Unassembled WGS sequence"/>
</dbReference>
<protein>
    <submittedName>
        <fullName evidence="2">PDZ/DHR/GLGF domain protein</fullName>
    </submittedName>
</protein>
<evidence type="ECO:0000313" key="2">
    <source>
        <dbReference type="EMBL" id="OUC49518.1"/>
    </source>
</evidence>
<dbReference type="Gene3D" id="2.30.42.10">
    <property type="match status" value="3"/>
</dbReference>
<proteinExistence type="predicted"/>
<dbReference type="AlphaFoldDB" id="A0A1Y3F2H9"/>
<dbReference type="PROSITE" id="PS50106">
    <property type="entry name" value="PDZ"/>
    <property type="match status" value="3"/>
</dbReference>
<comment type="caution">
    <text evidence="2">The sequence shown here is derived from an EMBL/GenBank/DDBJ whole genome shotgun (WGS) entry which is preliminary data.</text>
</comment>
<dbReference type="PANTHER" id="PTHR19964">
    <property type="entry name" value="MULTIPLE PDZ DOMAIN PROTEIN"/>
    <property type="match status" value="1"/>
</dbReference>
<dbReference type="CDD" id="cd06674">
    <property type="entry name" value="PDZ11_MUPP1-PDZ9_PATJ-like"/>
    <property type="match status" value="1"/>
</dbReference>
<gene>
    <name evidence="2" type="ORF">D917_05311</name>
</gene>
<accession>A0A1Y3F2H9</accession>
<dbReference type="SUPFAM" id="SSF50156">
    <property type="entry name" value="PDZ domain-like"/>
    <property type="match status" value="3"/>
</dbReference>
<dbReference type="InterPro" id="IPR001478">
    <property type="entry name" value="PDZ"/>
</dbReference>
<dbReference type="Pfam" id="PF00595">
    <property type="entry name" value="PDZ"/>
    <property type="match status" value="2"/>
</dbReference>